<dbReference type="InterPro" id="IPR036236">
    <property type="entry name" value="Znf_C2H2_sf"/>
</dbReference>
<dbReference type="GeneTree" id="ENSGT00950000182774"/>
<feature type="domain" description="C2H2-type" evidence="11">
    <location>
        <begin position="374"/>
        <end position="401"/>
    </location>
</feature>
<dbReference type="Ensembl" id="ENSECRT00000029803.1">
    <property type="protein sequence ID" value="ENSECRP00000029187.1"/>
    <property type="gene ID" value="ENSECRG00000019781.1"/>
</dbReference>
<feature type="domain" description="C2H2-type" evidence="11">
    <location>
        <begin position="402"/>
        <end position="429"/>
    </location>
</feature>
<keyword evidence="8" id="KW-0539">Nucleus</keyword>
<protein>
    <submittedName>
        <fullName evidence="12">Zinc finger protein 345-like</fullName>
    </submittedName>
</protein>
<feature type="domain" description="C2H2-type" evidence="11">
    <location>
        <begin position="430"/>
        <end position="457"/>
    </location>
</feature>
<evidence type="ECO:0000313" key="13">
    <source>
        <dbReference type="Proteomes" id="UP000694620"/>
    </source>
</evidence>
<accession>A0A8C4T9D6</accession>
<dbReference type="FunFam" id="3.30.160.60:FF:000065">
    <property type="entry name" value="B-cell CLL/lymphoma 6, member B"/>
    <property type="match status" value="1"/>
</dbReference>
<keyword evidence="5" id="KW-0862">Zinc</keyword>
<feature type="compositionally biased region" description="Basic and acidic residues" evidence="10">
    <location>
        <begin position="824"/>
        <end position="833"/>
    </location>
</feature>
<feature type="domain" description="C2H2-type" evidence="11">
    <location>
        <begin position="646"/>
        <end position="673"/>
    </location>
</feature>
<feature type="compositionally biased region" description="Low complexity" evidence="10">
    <location>
        <begin position="811"/>
        <end position="823"/>
    </location>
</feature>
<dbReference type="FunFam" id="3.30.160.60:FF:000446">
    <property type="entry name" value="Zinc finger protein"/>
    <property type="match status" value="1"/>
</dbReference>
<evidence type="ECO:0000256" key="10">
    <source>
        <dbReference type="SAM" id="MobiDB-lite"/>
    </source>
</evidence>
<feature type="domain" description="C2H2-type" evidence="11">
    <location>
        <begin position="486"/>
        <end position="513"/>
    </location>
</feature>
<keyword evidence="7" id="KW-0804">Transcription</keyword>
<evidence type="ECO:0000256" key="7">
    <source>
        <dbReference type="ARBA" id="ARBA00023163"/>
    </source>
</evidence>
<sequence>MDKVDGNTMLELPKKKLAAEKMERGMGCGAFKDRLSSTIEREVKATSRGIISNISDLMDREICNLQSQKATHLGKFLRIGSETETCLSQIIEAAVRSAVGIVVSQFAWLADQRFAEVQLESSLKDKEIKSLKLQLEIAQCEVSAVREYQDPPDQTIAPPRPIEEAGGRDIEEDAILIAEGVSHTETVFTEGDSSDSFQASSQPGVVSSLSVLSSGHTEENKKLYASLGEKYFNKENDDEEFVYITLEVCGQESIANRGDPCNQDSAVSNLQSIRPAEEGNGSSAVSENQEQEQISTLGWAQTNLQKHGNTSQPSFSQTSKNRGALLQEENSGSPLSKIISVSDFLHHFGVPVVSLSRIRADEILKWTKLSGNAYDCPFCCKSTRRRDFFLHHLRDHFGEMPYCCSKCGKRFSSKRGLDQHKTAHKPKKKYSCAECEVKFTTKGQLLQHHAMHFDGKEYYKDEYGKQTALTAPLRLQQRIPAGEQLYCCTECGKKFNLKIHFLLHQRIHQEKPFCCIECGKSFAQKNNLANHICSKTKDSDHCCSECGISFFNEKALRRHRQVHLVAEDHSFSECSITEDTKKDLLKPVKFHKAESGITVSNKHNLLENIEGHKAASGHGCNEGDLTVSNKDDLVKHMKVHKVAEGYDCSKCDVTVPRKKDLLKHMQVHNTAKEYCCRKCDAKFSYKKAFLKHAQSHNVKSGYPCADCNITFLKKVQLRKHAEVHKVETNGDYCCSTCGKSFSLKMNLRRHQRVHSGEKLYCCNVCGSKFLRECSLHTHQCAHEREKIFSSTESELTYTFKETPKETESIQDGVKSSGSSVDSKNNTDNKSDKE</sequence>
<feature type="domain" description="C2H2-type" evidence="11">
    <location>
        <begin position="760"/>
        <end position="787"/>
    </location>
</feature>
<dbReference type="AlphaFoldDB" id="A0A8C4T9D6"/>
<name>A0A8C4T9D6_ERPCA</name>
<dbReference type="InterPro" id="IPR013087">
    <property type="entry name" value="Znf_C2H2_type"/>
</dbReference>
<reference evidence="12" key="2">
    <citation type="submission" date="2025-08" db="UniProtKB">
        <authorList>
            <consortium name="Ensembl"/>
        </authorList>
    </citation>
    <scope>IDENTIFICATION</scope>
</reference>
<evidence type="ECO:0000259" key="11">
    <source>
        <dbReference type="PROSITE" id="PS50157"/>
    </source>
</evidence>
<dbReference type="Gene3D" id="3.30.160.60">
    <property type="entry name" value="Classic Zinc Finger"/>
    <property type="match status" value="7"/>
</dbReference>
<reference evidence="12" key="3">
    <citation type="submission" date="2025-09" db="UniProtKB">
        <authorList>
            <consortium name="Ensembl"/>
        </authorList>
    </citation>
    <scope>IDENTIFICATION</scope>
</reference>
<evidence type="ECO:0000256" key="8">
    <source>
        <dbReference type="ARBA" id="ARBA00023242"/>
    </source>
</evidence>
<organism evidence="12 13">
    <name type="scientific">Erpetoichthys calabaricus</name>
    <name type="common">Rope fish</name>
    <name type="synonym">Calamoichthys calabaricus</name>
    <dbReference type="NCBI Taxonomy" id="27687"/>
    <lineage>
        <taxon>Eukaryota</taxon>
        <taxon>Metazoa</taxon>
        <taxon>Chordata</taxon>
        <taxon>Craniata</taxon>
        <taxon>Vertebrata</taxon>
        <taxon>Euteleostomi</taxon>
        <taxon>Actinopterygii</taxon>
        <taxon>Polypteriformes</taxon>
        <taxon>Polypteridae</taxon>
        <taxon>Erpetoichthys</taxon>
    </lineage>
</organism>
<dbReference type="GO" id="GO:0008270">
    <property type="term" value="F:zinc ion binding"/>
    <property type="evidence" value="ECO:0007669"/>
    <property type="project" value="UniProtKB-KW"/>
</dbReference>
<dbReference type="PROSITE" id="PS00028">
    <property type="entry name" value="ZINC_FINGER_C2H2_1"/>
    <property type="match status" value="9"/>
</dbReference>
<keyword evidence="13" id="KW-1185">Reference proteome</keyword>
<evidence type="ECO:0000256" key="9">
    <source>
        <dbReference type="PROSITE-ProRule" id="PRU00042"/>
    </source>
</evidence>
<evidence type="ECO:0000256" key="2">
    <source>
        <dbReference type="ARBA" id="ARBA00022723"/>
    </source>
</evidence>
<keyword evidence="2" id="KW-0479">Metal-binding</keyword>
<feature type="domain" description="C2H2-type" evidence="11">
    <location>
        <begin position="732"/>
        <end position="759"/>
    </location>
</feature>
<feature type="domain" description="C2H2-type" evidence="11">
    <location>
        <begin position="674"/>
        <end position="701"/>
    </location>
</feature>
<dbReference type="SUPFAM" id="SSF57667">
    <property type="entry name" value="beta-beta-alpha zinc fingers"/>
    <property type="match status" value="6"/>
</dbReference>
<comment type="subcellular location">
    <subcellularLocation>
        <location evidence="1">Nucleus</location>
    </subcellularLocation>
</comment>
<dbReference type="Pfam" id="PF00096">
    <property type="entry name" value="zf-C2H2"/>
    <property type="match status" value="2"/>
</dbReference>
<dbReference type="PANTHER" id="PTHR47772:SF11">
    <property type="entry name" value="C2H2-TYPE DOMAIN-CONTAINING PROTEIN"/>
    <property type="match status" value="1"/>
</dbReference>
<dbReference type="FunFam" id="3.30.160.60:FF:000012">
    <property type="entry name" value="RB-associated KRAB zinc finger protein-like"/>
    <property type="match status" value="1"/>
</dbReference>
<dbReference type="PANTHER" id="PTHR47772">
    <property type="entry name" value="ZINC FINGER PROTEIN 200"/>
    <property type="match status" value="1"/>
</dbReference>
<evidence type="ECO:0000256" key="5">
    <source>
        <dbReference type="ARBA" id="ARBA00022833"/>
    </source>
</evidence>
<evidence type="ECO:0000256" key="3">
    <source>
        <dbReference type="ARBA" id="ARBA00022737"/>
    </source>
</evidence>
<dbReference type="PROSITE" id="PS50157">
    <property type="entry name" value="ZINC_FINGER_C2H2_2"/>
    <property type="match status" value="11"/>
</dbReference>
<feature type="domain" description="C2H2-type" evidence="11">
    <location>
        <begin position="702"/>
        <end position="729"/>
    </location>
</feature>
<feature type="region of interest" description="Disordered" evidence="10">
    <location>
        <begin position="799"/>
        <end position="833"/>
    </location>
</feature>
<dbReference type="GO" id="GO:0005634">
    <property type="term" value="C:nucleus"/>
    <property type="evidence" value="ECO:0007669"/>
    <property type="project" value="UniProtKB-SubCell"/>
</dbReference>
<evidence type="ECO:0000256" key="4">
    <source>
        <dbReference type="ARBA" id="ARBA00022771"/>
    </source>
</evidence>
<evidence type="ECO:0000256" key="6">
    <source>
        <dbReference type="ARBA" id="ARBA00023015"/>
    </source>
</evidence>
<keyword evidence="3" id="KW-0677">Repeat</keyword>
<evidence type="ECO:0000313" key="12">
    <source>
        <dbReference type="Ensembl" id="ENSECRP00000029187.1"/>
    </source>
</evidence>
<dbReference type="InterPro" id="IPR050636">
    <property type="entry name" value="C2H2-ZF_domain-containing"/>
</dbReference>
<gene>
    <name evidence="12" type="primary">LOC114662016</name>
</gene>
<keyword evidence="4 9" id="KW-0863">Zinc-finger</keyword>
<evidence type="ECO:0000256" key="1">
    <source>
        <dbReference type="ARBA" id="ARBA00004123"/>
    </source>
</evidence>
<feature type="region of interest" description="Disordered" evidence="10">
    <location>
        <begin position="148"/>
        <end position="167"/>
    </location>
</feature>
<reference evidence="12" key="1">
    <citation type="submission" date="2021-06" db="EMBL/GenBank/DDBJ databases">
        <authorList>
            <consortium name="Wellcome Sanger Institute Data Sharing"/>
        </authorList>
    </citation>
    <scope>NUCLEOTIDE SEQUENCE [LARGE SCALE GENOMIC DNA]</scope>
</reference>
<proteinExistence type="predicted"/>
<feature type="domain" description="C2H2-type" evidence="11">
    <location>
        <begin position="513"/>
        <end position="540"/>
    </location>
</feature>
<keyword evidence="6" id="KW-0805">Transcription regulation</keyword>
<dbReference type="Proteomes" id="UP000694620">
    <property type="component" value="Chromosome 12"/>
</dbReference>
<feature type="domain" description="C2H2-type" evidence="11">
    <location>
        <begin position="541"/>
        <end position="568"/>
    </location>
</feature>
<dbReference type="SMART" id="SM00355">
    <property type="entry name" value="ZnF_C2H2"/>
    <property type="match status" value="12"/>
</dbReference>